<dbReference type="AlphaFoldDB" id="A0A1H6A823"/>
<sequence>MLKTTLLGLLAIATIAVIVVLVLAAMKPNTFSVQRSIAINAPPERVYPLISDFKAWGAWSPWEKKDPNLKRSFSGPDSGIGAAYAWAGDKNVGEGRMEIVEANAPSRIGLKLDFIKPFEAHNDVVFALQPQGAATNVSWTLTGPAPFFAKIIHVFFNMDRMVGGDFEAGLKALKAQAERPA</sequence>
<dbReference type="RefSeq" id="WP_103873143.1">
    <property type="nucleotide sequence ID" value="NZ_FNUY01000005.1"/>
</dbReference>
<dbReference type="OrthoDB" id="9807923at2"/>
<dbReference type="Pfam" id="PF10604">
    <property type="entry name" value="Polyketide_cyc2"/>
    <property type="match status" value="1"/>
</dbReference>
<name>A0A1H6A823_9HYPH</name>
<dbReference type="SUPFAM" id="SSF55961">
    <property type="entry name" value="Bet v1-like"/>
    <property type="match status" value="1"/>
</dbReference>
<gene>
    <name evidence="1" type="ORF">SAMN04488115_105253</name>
</gene>
<dbReference type="InterPro" id="IPR019587">
    <property type="entry name" value="Polyketide_cyclase/dehydratase"/>
</dbReference>
<dbReference type="EMBL" id="FNUY01000005">
    <property type="protein sequence ID" value="SEG44314.1"/>
    <property type="molecule type" value="Genomic_DNA"/>
</dbReference>
<protein>
    <submittedName>
        <fullName evidence="1">Polyketide cyclase / dehydrase and lipid transport</fullName>
    </submittedName>
</protein>
<dbReference type="Proteomes" id="UP000236743">
    <property type="component" value="Unassembled WGS sequence"/>
</dbReference>
<dbReference type="CDD" id="cd07818">
    <property type="entry name" value="SRPBCC_1"/>
    <property type="match status" value="1"/>
</dbReference>
<evidence type="ECO:0000313" key="1">
    <source>
        <dbReference type="EMBL" id="SEG44314.1"/>
    </source>
</evidence>
<organism evidence="1 2">
    <name type="scientific">Bosea lathyri</name>
    <dbReference type="NCBI Taxonomy" id="1036778"/>
    <lineage>
        <taxon>Bacteria</taxon>
        <taxon>Pseudomonadati</taxon>
        <taxon>Pseudomonadota</taxon>
        <taxon>Alphaproteobacteria</taxon>
        <taxon>Hyphomicrobiales</taxon>
        <taxon>Boseaceae</taxon>
        <taxon>Bosea</taxon>
    </lineage>
</organism>
<reference evidence="1 2" key="1">
    <citation type="submission" date="2016-10" db="EMBL/GenBank/DDBJ databases">
        <authorList>
            <person name="de Groot N.N."/>
        </authorList>
    </citation>
    <scope>NUCLEOTIDE SEQUENCE [LARGE SCALE GENOMIC DNA]</scope>
    <source>
        <strain evidence="1 2">DSM 26656</strain>
    </source>
</reference>
<keyword evidence="2" id="KW-1185">Reference proteome</keyword>
<evidence type="ECO:0000313" key="2">
    <source>
        <dbReference type="Proteomes" id="UP000236743"/>
    </source>
</evidence>
<dbReference type="Gene3D" id="3.30.530.20">
    <property type="match status" value="1"/>
</dbReference>
<dbReference type="InterPro" id="IPR023393">
    <property type="entry name" value="START-like_dom_sf"/>
</dbReference>
<proteinExistence type="predicted"/>
<accession>A0A1H6A823</accession>